<gene>
    <name evidence="2" type="ORF">EB796_004469</name>
</gene>
<evidence type="ECO:0000256" key="1">
    <source>
        <dbReference type="SAM" id="MobiDB-lite"/>
    </source>
</evidence>
<protein>
    <submittedName>
        <fullName evidence="2">Uncharacterized protein</fullName>
    </submittedName>
</protein>
<dbReference type="Proteomes" id="UP000593567">
    <property type="component" value="Unassembled WGS sequence"/>
</dbReference>
<organism evidence="2 3">
    <name type="scientific">Bugula neritina</name>
    <name type="common">Brown bryozoan</name>
    <name type="synonym">Sertularia neritina</name>
    <dbReference type="NCBI Taxonomy" id="10212"/>
    <lineage>
        <taxon>Eukaryota</taxon>
        <taxon>Metazoa</taxon>
        <taxon>Spiralia</taxon>
        <taxon>Lophotrochozoa</taxon>
        <taxon>Bryozoa</taxon>
        <taxon>Gymnolaemata</taxon>
        <taxon>Cheilostomatida</taxon>
        <taxon>Flustrina</taxon>
        <taxon>Buguloidea</taxon>
        <taxon>Bugulidae</taxon>
        <taxon>Bugula</taxon>
    </lineage>
</organism>
<feature type="region of interest" description="Disordered" evidence="1">
    <location>
        <begin position="159"/>
        <end position="179"/>
    </location>
</feature>
<comment type="caution">
    <text evidence="2">The sequence shown here is derived from an EMBL/GenBank/DDBJ whole genome shotgun (WGS) entry which is preliminary data.</text>
</comment>
<dbReference type="AlphaFoldDB" id="A0A7J7KEZ4"/>
<keyword evidence="3" id="KW-1185">Reference proteome</keyword>
<name>A0A7J7KEZ4_BUGNE</name>
<evidence type="ECO:0000313" key="3">
    <source>
        <dbReference type="Proteomes" id="UP000593567"/>
    </source>
</evidence>
<evidence type="ECO:0000313" key="2">
    <source>
        <dbReference type="EMBL" id="KAF6037222.1"/>
    </source>
</evidence>
<proteinExistence type="predicted"/>
<dbReference type="EMBL" id="VXIV02000602">
    <property type="protein sequence ID" value="KAF6037222.1"/>
    <property type="molecule type" value="Genomic_DNA"/>
</dbReference>
<accession>A0A7J7KEZ4</accession>
<sequence>MSWYVSYMKKKDHVKLRAIRPKPTEVLVSANSVGNELKFSLPTSSTCSTVSPTSVSTMASESTDPIVSTATIAKSTRSMPSMVTRVTPKTNSNITSKERKSELLNRLIGLRKNEENHDEAYHWGMSLAARYRKLTSYQQAVTRREIEKVFFQAQFNTPREFTPDKPSESTFADSEDVKMESSESDEKLIIVFVEIKKVHHSADELSEVSTAS</sequence>
<reference evidence="2" key="1">
    <citation type="submission" date="2020-06" db="EMBL/GenBank/DDBJ databases">
        <title>Draft genome of Bugula neritina, a colonial animal packing powerful symbionts and potential medicines.</title>
        <authorList>
            <person name="Rayko M."/>
        </authorList>
    </citation>
    <scope>NUCLEOTIDE SEQUENCE [LARGE SCALE GENOMIC DNA]</scope>
    <source>
        <strain evidence="2">Kwan_BN1</strain>
    </source>
</reference>